<keyword evidence="2" id="KW-0732">Signal</keyword>
<keyword evidence="1" id="KW-1133">Transmembrane helix</keyword>
<keyword evidence="4" id="KW-1185">Reference proteome</keyword>
<protein>
    <recommendedName>
        <fullName evidence="5">DUF423 domain-containing protein</fullName>
    </recommendedName>
</protein>
<name>A0ABT5BLK7_9BACT</name>
<feature type="signal peptide" evidence="2">
    <location>
        <begin position="1"/>
        <end position="20"/>
    </location>
</feature>
<dbReference type="Proteomes" id="UP001217838">
    <property type="component" value="Unassembled WGS sequence"/>
</dbReference>
<accession>A0ABT5BLK7</accession>
<evidence type="ECO:0000313" key="3">
    <source>
        <dbReference type="EMBL" id="MDC0675045.1"/>
    </source>
</evidence>
<evidence type="ECO:0000313" key="4">
    <source>
        <dbReference type="Proteomes" id="UP001217838"/>
    </source>
</evidence>
<dbReference type="EMBL" id="JAQNDN010000027">
    <property type="protein sequence ID" value="MDC0675045.1"/>
    <property type="molecule type" value="Genomic_DNA"/>
</dbReference>
<sequence length="122" mass="12820">MNSWLLAASLATLACAAIHAFVGGRDVAAPIAASDLARVPRFTALYVWHMVTVVLVGMAVAFAAAAWSSAMRPAAVFATALAVAFALLNLSLATRLRAHLRELPQWLLFALIAGLAIPGLWP</sequence>
<keyword evidence="1" id="KW-0472">Membrane</keyword>
<evidence type="ECO:0000256" key="2">
    <source>
        <dbReference type="SAM" id="SignalP"/>
    </source>
</evidence>
<keyword evidence="1" id="KW-0812">Transmembrane</keyword>
<evidence type="ECO:0000256" key="1">
    <source>
        <dbReference type="SAM" id="Phobius"/>
    </source>
</evidence>
<evidence type="ECO:0008006" key="5">
    <source>
        <dbReference type="Google" id="ProtNLM"/>
    </source>
</evidence>
<feature type="transmembrane region" description="Helical" evidence="1">
    <location>
        <begin position="103"/>
        <end position="121"/>
    </location>
</feature>
<dbReference type="RefSeq" id="WP_272009742.1">
    <property type="nucleotide sequence ID" value="NZ_JAQNDN010000027.1"/>
</dbReference>
<feature type="transmembrane region" description="Helical" evidence="1">
    <location>
        <begin position="44"/>
        <end position="67"/>
    </location>
</feature>
<comment type="caution">
    <text evidence="3">The sequence shown here is derived from an EMBL/GenBank/DDBJ whole genome shotgun (WGS) entry which is preliminary data.</text>
</comment>
<proteinExistence type="predicted"/>
<reference evidence="3 4" key="1">
    <citation type="submission" date="2022-11" db="EMBL/GenBank/DDBJ databases">
        <title>Minimal conservation of predation-associated metabolite biosynthetic gene clusters underscores biosynthetic potential of Myxococcota including descriptions for ten novel species: Archangium lansinium sp. nov., Myxococcus landrumus sp. nov., Nannocystis bai.</title>
        <authorList>
            <person name="Ahearne A."/>
            <person name="Stevens C."/>
            <person name="Dowd S."/>
        </authorList>
    </citation>
    <scope>NUCLEOTIDE SEQUENCE [LARGE SCALE GENOMIC DNA]</scope>
    <source>
        <strain evidence="3 4">NCELM</strain>
    </source>
</reference>
<gene>
    <name evidence="3" type="ORF">POL58_45300</name>
</gene>
<organism evidence="3 4">
    <name type="scientific">Nannocystis radixulma</name>
    <dbReference type="NCBI Taxonomy" id="2995305"/>
    <lineage>
        <taxon>Bacteria</taxon>
        <taxon>Pseudomonadati</taxon>
        <taxon>Myxococcota</taxon>
        <taxon>Polyangia</taxon>
        <taxon>Nannocystales</taxon>
        <taxon>Nannocystaceae</taxon>
        <taxon>Nannocystis</taxon>
    </lineage>
</organism>
<feature type="chain" id="PRO_5045053654" description="DUF423 domain-containing protein" evidence="2">
    <location>
        <begin position="21"/>
        <end position="122"/>
    </location>
</feature>
<feature type="transmembrane region" description="Helical" evidence="1">
    <location>
        <begin position="74"/>
        <end position="91"/>
    </location>
</feature>